<reference evidence="5" key="1">
    <citation type="journal article" date="2019" name="Int. J. Syst. Evol. Microbiol.">
        <title>The Global Catalogue of Microorganisms (GCM) 10K type strain sequencing project: providing services to taxonomists for standard genome sequencing and annotation.</title>
        <authorList>
            <consortium name="The Broad Institute Genomics Platform"/>
            <consortium name="The Broad Institute Genome Sequencing Center for Infectious Disease"/>
            <person name="Wu L."/>
            <person name="Ma J."/>
        </authorList>
    </citation>
    <scope>NUCLEOTIDE SEQUENCE [LARGE SCALE GENOMIC DNA]</scope>
    <source>
        <strain evidence="5">NBRC 106348</strain>
    </source>
</reference>
<dbReference type="Gene3D" id="3.30.360.10">
    <property type="entry name" value="Dihydrodipicolinate Reductase, domain 2"/>
    <property type="match status" value="1"/>
</dbReference>
<sequence>MAAATPVLRAAVVGAGYWGPNLARNFASSDDWELAAVCDLDRERARAVARASKDADVETSVDELLARDDIDAVAVATPAATHYEVVLKALRAGKHVVVEKPLADTTERGHRMVEEARARGLVLMTDHTFCYTAAIEKVHEIIAAGELGEVLYVDSVRINLGLVQPDIDVFWDLAPHDLSIMDYVLPGGLEPEWVSAQGADPIGAGKSCVGYLFLPLPGGATAHVHVNWLSPTKIRNMTIGGSRRTLVWDDLNLAQRVSVFDRGVDLATQQLNRLDRTETMVSYRLGDTWSPALKEREALGAMISEFADSIRGSRAPATDGAAGLRVVRILEAATRSLASGGREVPADVTAEPVRGLP</sequence>
<dbReference type="EMBL" id="BSUK01000001">
    <property type="protein sequence ID" value="GMA24882.1"/>
    <property type="molecule type" value="Genomic_DNA"/>
</dbReference>
<gene>
    <name evidence="4" type="ORF">GCM10025864_26410</name>
</gene>
<dbReference type="InterPro" id="IPR036291">
    <property type="entry name" value="NAD(P)-bd_dom_sf"/>
</dbReference>
<evidence type="ECO:0000313" key="5">
    <source>
        <dbReference type="Proteomes" id="UP001157091"/>
    </source>
</evidence>
<feature type="domain" description="GFO/IDH/MocA-like oxidoreductase" evidence="3">
    <location>
        <begin position="136"/>
        <end position="246"/>
    </location>
</feature>
<dbReference type="InterPro" id="IPR055170">
    <property type="entry name" value="GFO_IDH_MocA-like_dom"/>
</dbReference>
<accession>A0ABQ6I2N3</accession>
<name>A0ABQ6I2N3_9MICO</name>
<dbReference type="Pfam" id="PF01408">
    <property type="entry name" value="GFO_IDH_MocA"/>
    <property type="match status" value="1"/>
</dbReference>
<evidence type="ECO:0000313" key="4">
    <source>
        <dbReference type="EMBL" id="GMA24882.1"/>
    </source>
</evidence>
<keyword evidence="5" id="KW-1185">Reference proteome</keyword>
<dbReference type="InterPro" id="IPR000683">
    <property type="entry name" value="Gfo/Idh/MocA-like_OxRdtase_N"/>
</dbReference>
<organism evidence="4 5">
    <name type="scientific">Luteimicrobium album</name>
    <dbReference type="NCBI Taxonomy" id="1054550"/>
    <lineage>
        <taxon>Bacteria</taxon>
        <taxon>Bacillati</taxon>
        <taxon>Actinomycetota</taxon>
        <taxon>Actinomycetes</taxon>
        <taxon>Micrococcales</taxon>
        <taxon>Luteimicrobium</taxon>
    </lineage>
</organism>
<protein>
    <submittedName>
        <fullName evidence="4">Oxidoreductase</fullName>
    </submittedName>
</protein>
<dbReference type="Pfam" id="PF22725">
    <property type="entry name" value="GFO_IDH_MocA_C3"/>
    <property type="match status" value="1"/>
</dbReference>
<evidence type="ECO:0000259" key="3">
    <source>
        <dbReference type="Pfam" id="PF22725"/>
    </source>
</evidence>
<dbReference type="PANTHER" id="PTHR43377">
    <property type="entry name" value="BILIVERDIN REDUCTASE A"/>
    <property type="match status" value="1"/>
</dbReference>
<keyword evidence="1" id="KW-0520">NAD</keyword>
<dbReference type="SUPFAM" id="SSF55347">
    <property type="entry name" value="Glyceraldehyde-3-phosphate dehydrogenase-like, C-terminal domain"/>
    <property type="match status" value="1"/>
</dbReference>
<dbReference type="SUPFAM" id="SSF51735">
    <property type="entry name" value="NAD(P)-binding Rossmann-fold domains"/>
    <property type="match status" value="1"/>
</dbReference>
<feature type="domain" description="Gfo/Idh/MocA-like oxidoreductase N-terminal" evidence="2">
    <location>
        <begin position="8"/>
        <end position="127"/>
    </location>
</feature>
<dbReference type="PANTHER" id="PTHR43377:SF6">
    <property type="entry name" value="GFO_IDH_MOCA-LIKE OXIDOREDUCTASE N-TERMINAL DOMAIN-CONTAINING PROTEIN"/>
    <property type="match status" value="1"/>
</dbReference>
<comment type="caution">
    <text evidence="4">The sequence shown here is derived from an EMBL/GenBank/DDBJ whole genome shotgun (WGS) entry which is preliminary data.</text>
</comment>
<evidence type="ECO:0000259" key="2">
    <source>
        <dbReference type="Pfam" id="PF01408"/>
    </source>
</evidence>
<dbReference type="InterPro" id="IPR051450">
    <property type="entry name" value="Gfo/Idh/MocA_Oxidoreductases"/>
</dbReference>
<proteinExistence type="predicted"/>
<dbReference type="Gene3D" id="3.40.50.720">
    <property type="entry name" value="NAD(P)-binding Rossmann-like Domain"/>
    <property type="match status" value="1"/>
</dbReference>
<dbReference type="Proteomes" id="UP001157091">
    <property type="component" value="Unassembled WGS sequence"/>
</dbReference>
<evidence type="ECO:0000256" key="1">
    <source>
        <dbReference type="ARBA" id="ARBA00023027"/>
    </source>
</evidence>